<protein>
    <submittedName>
        <fullName evidence="1">Uncharacterized protein</fullName>
    </submittedName>
</protein>
<proteinExistence type="predicted"/>
<dbReference type="Proteomes" id="UP001305414">
    <property type="component" value="Unassembled WGS sequence"/>
</dbReference>
<evidence type="ECO:0000313" key="1">
    <source>
        <dbReference type="EMBL" id="KAK5637041.1"/>
    </source>
</evidence>
<evidence type="ECO:0000313" key="2">
    <source>
        <dbReference type="Proteomes" id="UP001305414"/>
    </source>
</evidence>
<reference evidence="1 2" key="1">
    <citation type="submission" date="2023-10" db="EMBL/GenBank/DDBJ databases">
        <title>Draft genome sequence of Xylaria bambusicola isolate GMP-LS, the root and basal stem rot pathogen of sugarcane in Indonesia.</title>
        <authorList>
            <person name="Selvaraj P."/>
            <person name="Muralishankar V."/>
            <person name="Muruganantham S."/>
            <person name="Sp S."/>
            <person name="Haryani S."/>
            <person name="Lau K.J.X."/>
            <person name="Naqvi N.I."/>
        </authorList>
    </citation>
    <scope>NUCLEOTIDE SEQUENCE [LARGE SCALE GENOMIC DNA]</scope>
    <source>
        <strain evidence="1">GMP-LS</strain>
    </source>
</reference>
<sequence length="139" mass="15554">MVSYSSFSQTSHQLKSRIVESLSLIANDNNDPRRWAAAWELSVCYFSGFGVAASHDKCSEWLSIALEGGVAAALDYFTSLHEAMKRPCPMPLRRIKNAKVRQQQHLSVVPHRKLENLNPNGQGAHFLTEAKLGQIQTIF</sequence>
<dbReference type="EMBL" id="JAWHQM010000089">
    <property type="protein sequence ID" value="KAK5637041.1"/>
    <property type="molecule type" value="Genomic_DNA"/>
</dbReference>
<gene>
    <name evidence="1" type="ORF">RRF57_012753</name>
</gene>
<keyword evidence="2" id="KW-1185">Reference proteome</keyword>
<comment type="caution">
    <text evidence="1">The sequence shown here is derived from an EMBL/GenBank/DDBJ whole genome shotgun (WGS) entry which is preliminary data.</text>
</comment>
<dbReference type="AlphaFoldDB" id="A0AAN7ZDV7"/>
<organism evidence="1 2">
    <name type="scientific">Xylaria bambusicola</name>
    <dbReference type="NCBI Taxonomy" id="326684"/>
    <lineage>
        <taxon>Eukaryota</taxon>
        <taxon>Fungi</taxon>
        <taxon>Dikarya</taxon>
        <taxon>Ascomycota</taxon>
        <taxon>Pezizomycotina</taxon>
        <taxon>Sordariomycetes</taxon>
        <taxon>Xylariomycetidae</taxon>
        <taxon>Xylariales</taxon>
        <taxon>Xylariaceae</taxon>
        <taxon>Xylaria</taxon>
    </lineage>
</organism>
<name>A0AAN7ZDV7_9PEZI</name>
<accession>A0AAN7ZDV7</accession>